<feature type="non-terminal residue" evidence="3">
    <location>
        <position position="1"/>
    </location>
</feature>
<dbReference type="GO" id="GO:0016485">
    <property type="term" value="P:protein processing"/>
    <property type="evidence" value="ECO:0007669"/>
    <property type="project" value="TreeGrafter"/>
</dbReference>
<comment type="similarity">
    <text evidence="1">Belongs to the peptidase M14 family.</text>
</comment>
<dbReference type="AlphaFoldDB" id="A0AAN8M815"/>
<feature type="non-terminal residue" evidence="3">
    <location>
        <position position="58"/>
    </location>
</feature>
<dbReference type="InterPro" id="IPR000834">
    <property type="entry name" value="Peptidase_M14"/>
</dbReference>
<dbReference type="SUPFAM" id="SSF53187">
    <property type="entry name" value="Zn-dependent exopeptidases"/>
    <property type="match status" value="1"/>
</dbReference>
<dbReference type="EMBL" id="JAGTTL010000003">
    <property type="protein sequence ID" value="KAK6324354.1"/>
    <property type="molecule type" value="Genomic_DNA"/>
</dbReference>
<dbReference type="GO" id="GO:0008270">
    <property type="term" value="F:zinc ion binding"/>
    <property type="evidence" value="ECO:0007669"/>
    <property type="project" value="InterPro"/>
</dbReference>
<dbReference type="PANTHER" id="PTHR11532">
    <property type="entry name" value="PROTEASE M14 CARBOXYPEPTIDASE"/>
    <property type="match status" value="1"/>
</dbReference>
<dbReference type="GO" id="GO:0006518">
    <property type="term" value="P:peptide metabolic process"/>
    <property type="evidence" value="ECO:0007669"/>
    <property type="project" value="TreeGrafter"/>
</dbReference>
<evidence type="ECO:0000313" key="4">
    <source>
        <dbReference type="Proteomes" id="UP001356427"/>
    </source>
</evidence>
<feature type="domain" description="Peptidase M14" evidence="2">
    <location>
        <begin position="20"/>
        <end position="57"/>
    </location>
</feature>
<dbReference type="Gene3D" id="3.40.630.10">
    <property type="entry name" value="Zn peptidases"/>
    <property type="match status" value="1"/>
</dbReference>
<evidence type="ECO:0000313" key="3">
    <source>
        <dbReference type="EMBL" id="KAK6324354.1"/>
    </source>
</evidence>
<accession>A0AAN8M815</accession>
<proteinExistence type="inferred from homology"/>
<name>A0AAN8M815_9TELE</name>
<keyword evidence="4" id="KW-1185">Reference proteome</keyword>
<gene>
    <name evidence="3" type="ORF">J4Q44_G00036960</name>
</gene>
<dbReference type="GO" id="GO:0004181">
    <property type="term" value="F:metallocarboxypeptidase activity"/>
    <property type="evidence" value="ECO:0007669"/>
    <property type="project" value="InterPro"/>
</dbReference>
<dbReference type="PANTHER" id="PTHR11532:SF92">
    <property type="entry name" value="CARBOXYPEPTIDASE E"/>
    <property type="match status" value="1"/>
</dbReference>
<dbReference type="GO" id="GO:0005615">
    <property type="term" value="C:extracellular space"/>
    <property type="evidence" value="ECO:0007669"/>
    <property type="project" value="TreeGrafter"/>
</dbReference>
<protein>
    <recommendedName>
        <fullName evidence="2">Peptidase M14 domain-containing protein</fullName>
    </recommendedName>
</protein>
<dbReference type="Pfam" id="PF00246">
    <property type="entry name" value="Peptidase_M14"/>
    <property type="match status" value="1"/>
</dbReference>
<dbReference type="Proteomes" id="UP001356427">
    <property type="component" value="Unassembled WGS sequence"/>
</dbReference>
<organism evidence="3 4">
    <name type="scientific">Coregonus suidteri</name>
    <dbReference type="NCBI Taxonomy" id="861788"/>
    <lineage>
        <taxon>Eukaryota</taxon>
        <taxon>Metazoa</taxon>
        <taxon>Chordata</taxon>
        <taxon>Craniata</taxon>
        <taxon>Vertebrata</taxon>
        <taxon>Euteleostomi</taxon>
        <taxon>Actinopterygii</taxon>
        <taxon>Neopterygii</taxon>
        <taxon>Teleostei</taxon>
        <taxon>Protacanthopterygii</taxon>
        <taxon>Salmoniformes</taxon>
        <taxon>Salmonidae</taxon>
        <taxon>Coregoninae</taxon>
        <taxon>Coregonus</taxon>
    </lineage>
</organism>
<dbReference type="InterPro" id="IPR057246">
    <property type="entry name" value="CARBOXYPEPT_ZN_1"/>
</dbReference>
<comment type="caution">
    <text evidence="3">The sequence shown here is derived from an EMBL/GenBank/DDBJ whole genome shotgun (WGS) entry which is preliminary data.</text>
</comment>
<dbReference type="PROSITE" id="PS00132">
    <property type="entry name" value="CARBOXYPEPT_ZN_1"/>
    <property type="match status" value="1"/>
</dbReference>
<dbReference type="InterPro" id="IPR050753">
    <property type="entry name" value="Peptidase_M14_domain"/>
</dbReference>
<sequence>ETTATHRTQKKPYLSVFIHQYISGEPEFKYIGNMHGNEAVGRELIVFLAQYLCNQYQQ</sequence>
<evidence type="ECO:0000259" key="2">
    <source>
        <dbReference type="Pfam" id="PF00246"/>
    </source>
</evidence>
<evidence type="ECO:0000256" key="1">
    <source>
        <dbReference type="ARBA" id="ARBA00005988"/>
    </source>
</evidence>
<reference evidence="3 4" key="1">
    <citation type="submission" date="2021-04" db="EMBL/GenBank/DDBJ databases">
        <authorList>
            <person name="De Guttry C."/>
            <person name="Zahm M."/>
            <person name="Klopp C."/>
            <person name="Cabau C."/>
            <person name="Louis A."/>
            <person name="Berthelot C."/>
            <person name="Parey E."/>
            <person name="Roest Crollius H."/>
            <person name="Montfort J."/>
            <person name="Robinson-Rechavi M."/>
            <person name="Bucao C."/>
            <person name="Bouchez O."/>
            <person name="Gislard M."/>
            <person name="Lluch J."/>
            <person name="Milhes M."/>
            <person name="Lampietro C."/>
            <person name="Lopez Roques C."/>
            <person name="Donnadieu C."/>
            <person name="Braasch I."/>
            <person name="Desvignes T."/>
            <person name="Postlethwait J."/>
            <person name="Bobe J."/>
            <person name="Wedekind C."/>
            <person name="Guiguen Y."/>
        </authorList>
    </citation>
    <scope>NUCLEOTIDE SEQUENCE [LARGE SCALE GENOMIC DNA]</scope>
    <source>
        <strain evidence="3">Cs_M1</strain>
        <tissue evidence="3">Blood</tissue>
    </source>
</reference>